<dbReference type="Proteomes" id="UP001187734">
    <property type="component" value="Unassembled WGS sequence"/>
</dbReference>
<dbReference type="EMBL" id="ONZP01000030">
    <property type="protein sequence ID" value="SPJ71111.1"/>
    <property type="molecule type" value="Genomic_DNA"/>
</dbReference>
<sequence length="189" mass="21361">MVAKAAYKARVVNHLVSNSPWMAITHVMNESKHFDTDKSRFHQELVSTFTEGLNLPSSITSDVEGVLAEIKQAITTANQSGNEANKLQFIIVLNVLKFDEMIGSWQSDVCAIYFRLDNSLSAYIRNKDETTKVTVSILYSHFNAQFGDRMFETKVKDSIQKFISDSGRVEGLSVDVSFDNGEYFRDKGW</sequence>
<accession>A0AAE8LYV6</accession>
<dbReference type="AlphaFoldDB" id="A0AAE8LYV6"/>
<organism evidence="1 2">
    <name type="scientific">Fusarium torulosum</name>
    <dbReference type="NCBI Taxonomy" id="33205"/>
    <lineage>
        <taxon>Eukaryota</taxon>
        <taxon>Fungi</taxon>
        <taxon>Dikarya</taxon>
        <taxon>Ascomycota</taxon>
        <taxon>Pezizomycotina</taxon>
        <taxon>Sordariomycetes</taxon>
        <taxon>Hypocreomycetidae</taxon>
        <taxon>Hypocreales</taxon>
        <taxon>Nectriaceae</taxon>
        <taxon>Fusarium</taxon>
    </lineage>
</organism>
<name>A0AAE8LYV6_9HYPO</name>
<gene>
    <name evidence="1" type="ORF">FTOL_00839</name>
</gene>
<proteinExistence type="predicted"/>
<comment type="caution">
    <text evidence="1">The sequence shown here is derived from an EMBL/GenBank/DDBJ whole genome shotgun (WGS) entry which is preliminary data.</text>
</comment>
<evidence type="ECO:0000313" key="2">
    <source>
        <dbReference type="Proteomes" id="UP001187734"/>
    </source>
</evidence>
<protein>
    <submittedName>
        <fullName evidence="1">Uncharacterized protein</fullName>
    </submittedName>
</protein>
<evidence type="ECO:0000313" key="1">
    <source>
        <dbReference type="EMBL" id="SPJ71111.1"/>
    </source>
</evidence>
<keyword evidence="2" id="KW-1185">Reference proteome</keyword>
<reference evidence="1" key="1">
    <citation type="submission" date="2018-03" db="EMBL/GenBank/DDBJ databases">
        <authorList>
            <person name="Guldener U."/>
        </authorList>
    </citation>
    <scope>NUCLEOTIDE SEQUENCE</scope>
</reference>